<dbReference type="Proteomes" id="UP001194468">
    <property type="component" value="Unassembled WGS sequence"/>
</dbReference>
<evidence type="ECO:0000256" key="10">
    <source>
        <dbReference type="ARBA" id="ARBA00044900"/>
    </source>
</evidence>
<evidence type="ECO:0000256" key="4">
    <source>
        <dbReference type="ARBA" id="ARBA00044881"/>
    </source>
</evidence>
<comment type="catalytic activity">
    <reaction evidence="14">
        <text>L-lysyl-glycine(out) = L-lysyl-glycine(in)</text>
        <dbReference type="Rhea" id="RHEA:79407"/>
        <dbReference type="ChEBI" id="CHEBI:191202"/>
    </reaction>
</comment>
<organism evidence="22 23">
    <name type="scientific">Boletus edulis BED1</name>
    <dbReference type="NCBI Taxonomy" id="1328754"/>
    <lineage>
        <taxon>Eukaryota</taxon>
        <taxon>Fungi</taxon>
        <taxon>Dikarya</taxon>
        <taxon>Basidiomycota</taxon>
        <taxon>Agaricomycotina</taxon>
        <taxon>Agaricomycetes</taxon>
        <taxon>Agaricomycetidae</taxon>
        <taxon>Boletales</taxon>
        <taxon>Boletineae</taxon>
        <taxon>Boletaceae</taxon>
        <taxon>Boletoideae</taxon>
        <taxon>Boletus</taxon>
    </lineage>
</organism>
<feature type="transmembrane region" description="Helical" evidence="20">
    <location>
        <begin position="273"/>
        <end position="295"/>
    </location>
</feature>
<dbReference type="GO" id="GO:0016020">
    <property type="term" value="C:membrane"/>
    <property type="evidence" value="ECO:0007669"/>
    <property type="project" value="UniProtKB-SubCell"/>
</dbReference>
<comment type="function">
    <text evidence="17">Lysosomal dipeptide uniporter that selectively exports lysine, arginine or histidine-containing dipeptides with a net positive charge from the lysosome lumen into the cytosol. Could play a role in a specific type of protein O-glycosylation indirectly regulating macrophages migration and tissue invasion. Also essential for liver homeostasis.</text>
</comment>
<evidence type="ECO:0000256" key="11">
    <source>
        <dbReference type="ARBA" id="ARBA00044903"/>
    </source>
</evidence>
<comment type="catalytic activity">
    <reaction evidence="6">
        <text>L-lysyl-L-alpha-amino acid(out) = L-lysyl-L-alpha-amino acid(in)</text>
        <dbReference type="Rhea" id="RHEA:79387"/>
        <dbReference type="ChEBI" id="CHEBI:229965"/>
    </reaction>
</comment>
<evidence type="ECO:0000256" key="16">
    <source>
        <dbReference type="ARBA" id="ARBA00045018"/>
    </source>
</evidence>
<comment type="catalytic activity">
    <reaction evidence="2">
        <text>L-lysyl-L-alanine(out) = L-lysyl-L-alanine(in)</text>
        <dbReference type="Rhea" id="RHEA:79399"/>
        <dbReference type="ChEBI" id="CHEBI:229954"/>
    </reaction>
</comment>
<keyword evidence="20" id="KW-0472">Membrane</keyword>
<keyword evidence="23" id="KW-1185">Reference proteome</keyword>
<evidence type="ECO:0000259" key="21">
    <source>
        <dbReference type="PROSITE" id="PS50850"/>
    </source>
</evidence>
<evidence type="ECO:0000313" key="22">
    <source>
        <dbReference type="EMBL" id="KAF8445966.1"/>
    </source>
</evidence>
<feature type="transmembrane region" description="Helical" evidence="20">
    <location>
        <begin position="202"/>
        <end position="221"/>
    </location>
</feature>
<dbReference type="Pfam" id="PF07690">
    <property type="entry name" value="MFS_1"/>
    <property type="match status" value="1"/>
</dbReference>
<evidence type="ECO:0000256" key="19">
    <source>
        <dbReference type="SAM" id="MobiDB-lite"/>
    </source>
</evidence>
<evidence type="ECO:0000256" key="17">
    <source>
        <dbReference type="ARBA" id="ARBA00045709"/>
    </source>
</evidence>
<evidence type="ECO:0000256" key="14">
    <source>
        <dbReference type="ARBA" id="ARBA00044924"/>
    </source>
</evidence>
<keyword evidence="20" id="KW-0812">Transmembrane</keyword>
<comment type="catalytic activity">
    <reaction evidence="10">
        <text>L-lysyl-L-lysine(out) = L-lysyl-L-lysine(in)</text>
        <dbReference type="Rhea" id="RHEA:79403"/>
        <dbReference type="ChEBI" id="CHEBI:229956"/>
    </reaction>
</comment>
<comment type="catalytic activity">
    <reaction evidence="4">
        <text>L-alpha-aminoacyl-L-arginine(out) = L-alpha-aminoacyl-L-arginine(in)</text>
        <dbReference type="Rhea" id="RHEA:79367"/>
        <dbReference type="ChEBI" id="CHEBI:229968"/>
    </reaction>
</comment>
<evidence type="ECO:0000313" key="23">
    <source>
        <dbReference type="Proteomes" id="UP001194468"/>
    </source>
</evidence>
<comment type="caution">
    <text evidence="22">The sequence shown here is derived from an EMBL/GenBank/DDBJ whole genome shotgun (WGS) entry which is preliminary data.</text>
</comment>
<comment type="catalytic activity">
    <reaction evidence="3">
        <text>L-histidyl-glycine(out) = L-histidyl-glycine(in)</text>
        <dbReference type="Rhea" id="RHEA:79395"/>
        <dbReference type="ChEBI" id="CHEBI:229957"/>
    </reaction>
</comment>
<protein>
    <recommendedName>
        <fullName evidence="15">Lysosomal dipeptide transporter MFSD1</fullName>
    </recommendedName>
    <alternativeName>
        <fullName evidence="16">Major facilitator superfamily domain-containing protein 1</fullName>
    </alternativeName>
</protein>
<evidence type="ECO:0000256" key="2">
    <source>
        <dbReference type="ARBA" id="ARBA00044876"/>
    </source>
</evidence>
<dbReference type="PANTHER" id="PTHR23512:SF12">
    <property type="entry name" value="TRANSPORTER, PUTATIVE (AFU_ORTHOLOGUE AFUA_4G00260)-RELATED"/>
    <property type="match status" value="1"/>
</dbReference>
<dbReference type="PANTHER" id="PTHR23512">
    <property type="entry name" value="MAJOR FACILITATOR SUPERFAMILY DOMAIN-CONTAINING PROTEIN 1"/>
    <property type="match status" value="1"/>
</dbReference>
<dbReference type="InterPro" id="IPR020846">
    <property type="entry name" value="MFS_dom"/>
</dbReference>
<evidence type="ECO:0000256" key="7">
    <source>
        <dbReference type="ARBA" id="ARBA00044893"/>
    </source>
</evidence>
<comment type="catalytic activity">
    <reaction evidence="9">
        <text>L-arginyl-L-alpha-amino acid(out) = L-arginyl-L-alpha-amino acid(in)</text>
        <dbReference type="Rhea" id="RHEA:79371"/>
        <dbReference type="ChEBI" id="CHEBI:84315"/>
    </reaction>
</comment>
<dbReference type="GO" id="GO:0022857">
    <property type="term" value="F:transmembrane transporter activity"/>
    <property type="evidence" value="ECO:0007669"/>
    <property type="project" value="InterPro"/>
</dbReference>
<comment type="catalytic activity">
    <reaction evidence="13">
        <text>L-alanyl-L-lysine(out) = L-alanyl-L-lysine(in)</text>
        <dbReference type="Rhea" id="RHEA:79415"/>
        <dbReference type="ChEBI" id="CHEBI:192470"/>
    </reaction>
</comment>
<dbReference type="InterPro" id="IPR011701">
    <property type="entry name" value="MFS"/>
</dbReference>
<dbReference type="PROSITE" id="PS50850">
    <property type="entry name" value="MFS"/>
    <property type="match status" value="1"/>
</dbReference>
<feature type="transmembrane region" description="Helical" evidence="20">
    <location>
        <begin position="348"/>
        <end position="365"/>
    </location>
</feature>
<evidence type="ECO:0000256" key="18">
    <source>
        <dbReference type="ARBA" id="ARBA00046376"/>
    </source>
</evidence>
<feature type="transmembrane region" description="Helical" evidence="20">
    <location>
        <begin position="108"/>
        <end position="127"/>
    </location>
</feature>
<sequence length="584" mass="64029">MYPYLEDTTSDQPLITSTQCTSEFPPSDQVISPTRAYFVRSLALLCACSLSIGSHYASYTLAPLKSRLSRELGTSNTEFGLLISAFSLNGTWTPLVGGMLASKLGTTLASIFATGLVFLGQLLLVFGESVENVRLMTFGLFIYGLGLGPLAVIQESIIVRFFHSHGLGTSMAIGLVAGKSASFLAARASYPLSVAFGRHAPFYVSAALTGFSFFMNIVYMFSSHWLVRGSGITLEASELRHEARRRAVYSISEAKALEIVAKKRRVSLKEIPLLGDVFWAYIGLNVLCGILWSPFTHLAASLLEQRYNLSEATASVQASYLLAGSIFLYPACGYLVDRIKDPRATTRLFMLSSLLTMFCYAWLALPPQWTRSALPGVISFSGGFGFSPLLLVVIVPNIVPLKYVSTTLGVHKALEHTGSTIFQTLAGILLDSKGPGHGSNLPSIQYLLYAFLFFNILQLVSLKGLSHLDNYRRRRRAQDPSYSDGLLSPSSSDSNASTHDLQESLEAAPIVERAPLLSHHDRASWDPIHHNVFRWSEKRRGLLYAWLSGLLICFAWGLFLGTAWLRLRSAGERGVQEITHAISA</sequence>
<feature type="transmembrane region" description="Helical" evidence="20">
    <location>
        <begin position="79"/>
        <end position="101"/>
    </location>
</feature>
<keyword evidence="20" id="KW-1133">Transmembrane helix</keyword>
<evidence type="ECO:0000256" key="8">
    <source>
        <dbReference type="ARBA" id="ARBA00044898"/>
    </source>
</evidence>
<feature type="transmembrane region" description="Helical" evidence="20">
    <location>
        <begin position="133"/>
        <end position="153"/>
    </location>
</feature>
<gene>
    <name evidence="22" type="ORF">L210DRAFT_3392864</name>
</gene>
<evidence type="ECO:0000256" key="12">
    <source>
        <dbReference type="ARBA" id="ARBA00044912"/>
    </source>
</evidence>
<dbReference type="Gene3D" id="1.20.1250.20">
    <property type="entry name" value="MFS general substrate transporter like domains"/>
    <property type="match status" value="1"/>
</dbReference>
<feature type="transmembrane region" description="Helical" evidence="20">
    <location>
        <begin position="446"/>
        <end position="466"/>
    </location>
</feature>
<dbReference type="EMBL" id="WHUW01000005">
    <property type="protein sequence ID" value="KAF8445966.1"/>
    <property type="molecule type" value="Genomic_DNA"/>
</dbReference>
<feature type="transmembrane region" description="Helical" evidence="20">
    <location>
        <begin position="315"/>
        <end position="336"/>
    </location>
</feature>
<evidence type="ECO:0000256" key="6">
    <source>
        <dbReference type="ARBA" id="ARBA00044891"/>
    </source>
</evidence>
<dbReference type="AlphaFoldDB" id="A0AAD4GHW2"/>
<comment type="catalytic activity">
    <reaction evidence="5">
        <text>L-alpha-aminoacyl-L-histidine(out) = L-alpha-aminoacyl-L-histidine(in)</text>
        <dbReference type="Rhea" id="RHEA:79375"/>
        <dbReference type="ChEBI" id="CHEBI:229967"/>
    </reaction>
</comment>
<dbReference type="SUPFAM" id="SSF103473">
    <property type="entry name" value="MFS general substrate transporter"/>
    <property type="match status" value="1"/>
</dbReference>
<comment type="catalytic activity">
    <reaction evidence="11">
        <text>L-arginyl-glycine(out) = L-arginyl-glycine(in)</text>
        <dbReference type="Rhea" id="RHEA:79391"/>
        <dbReference type="ChEBI" id="CHEBI:229955"/>
    </reaction>
</comment>
<comment type="subunit">
    <text evidence="18">Homodimer. Interacts with lysosomal protein GLMP (via lumenal domain); the interaction starts while both proteins are still in the endoplasmic reticulum and is required for stabilization of MFSD1 in lysosomes but has no direct effect on its targeting to lysosomes or transporter activity.</text>
</comment>
<evidence type="ECO:0000256" key="15">
    <source>
        <dbReference type="ARBA" id="ARBA00044985"/>
    </source>
</evidence>
<comment type="catalytic activity">
    <reaction evidence="12">
        <text>L-histidyl-L-alpha-amino acid(out) = L-histidyl-L-alpha-amino acid(in)</text>
        <dbReference type="Rhea" id="RHEA:79379"/>
        <dbReference type="ChEBI" id="CHEBI:229964"/>
    </reaction>
</comment>
<feature type="transmembrane region" description="Helical" evidence="20">
    <location>
        <begin position="413"/>
        <end position="430"/>
    </location>
</feature>
<feature type="transmembrane region" description="Helical" evidence="20">
    <location>
        <begin position="377"/>
        <end position="401"/>
    </location>
</feature>
<name>A0AAD4GHW2_BOLED</name>
<evidence type="ECO:0000256" key="3">
    <source>
        <dbReference type="ARBA" id="ARBA00044878"/>
    </source>
</evidence>
<comment type="catalytic activity">
    <reaction evidence="7">
        <text>L-alpha-aminoacyl-L-lysine(out) = L-alpha-aminoacyl-L-lysine(in)</text>
        <dbReference type="Rhea" id="RHEA:79383"/>
        <dbReference type="ChEBI" id="CHEBI:229966"/>
    </reaction>
</comment>
<feature type="region of interest" description="Disordered" evidence="19">
    <location>
        <begin position="479"/>
        <end position="499"/>
    </location>
</feature>
<comment type="subcellular location">
    <subcellularLocation>
        <location evidence="1">Membrane</location>
        <topology evidence="1">Multi-pass membrane protein</topology>
    </subcellularLocation>
</comment>
<reference evidence="22" key="2">
    <citation type="journal article" date="2020" name="Nat. Commun.">
        <title>Large-scale genome sequencing of mycorrhizal fungi provides insights into the early evolution of symbiotic traits.</title>
        <authorList>
            <person name="Miyauchi S."/>
            <person name="Kiss E."/>
            <person name="Kuo A."/>
            <person name="Drula E."/>
            <person name="Kohler A."/>
            <person name="Sanchez-Garcia M."/>
            <person name="Morin E."/>
            <person name="Andreopoulos B."/>
            <person name="Barry K.W."/>
            <person name="Bonito G."/>
            <person name="Buee M."/>
            <person name="Carver A."/>
            <person name="Chen C."/>
            <person name="Cichocki N."/>
            <person name="Clum A."/>
            <person name="Culley D."/>
            <person name="Crous P.W."/>
            <person name="Fauchery L."/>
            <person name="Girlanda M."/>
            <person name="Hayes R.D."/>
            <person name="Keri Z."/>
            <person name="LaButti K."/>
            <person name="Lipzen A."/>
            <person name="Lombard V."/>
            <person name="Magnuson J."/>
            <person name="Maillard F."/>
            <person name="Murat C."/>
            <person name="Nolan M."/>
            <person name="Ohm R.A."/>
            <person name="Pangilinan J."/>
            <person name="Pereira M.F."/>
            <person name="Perotto S."/>
            <person name="Peter M."/>
            <person name="Pfister S."/>
            <person name="Riley R."/>
            <person name="Sitrit Y."/>
            <person name="Stielow J.B."/>
            <person name="Szollosi G."/>
            <person name="Zifcakova L."/>
            <person name="Stursova M."/>
            <person name="Spatafora J.W."/>
            <person name="Tedersoo L."/>
            <person name="Vaario L.M."/>
            <person name="Yamada A."/>
            <person name="Yan M."/>
            <person name="Wang P."/>
            <person name="Xu J."/>
            <person name="Bruns T."/>
            <person name="Baldrian P."/>
            <person name="Vilgalys R."/>
            <person name="Dunand C."/>
            <person name="Henrissat B."/>
            <person name="Grigoriev I.V."/>
            <person name="Hibbett D."/>
            <person name="Nagy L.G."/>
            <person name="Martin F.M."/>
        </authorList>
    </citation>
    <scope>NUCLEOTIDE SEQUENCE</scope>
    <source>
        <strain evidence="22">BED1</strain>
    </source>
</reference>
<evidence type="ECO:0000256" key="5">
    <source>
        <dbReference type="ARBA" id="ARBA00044884"/>
    </source>
</evidence>
<feature type="transmembrane region" description="Helical" evidence="20">
    <location>
        <begin position="543"/>
        <end position="565"/>
    </location>
</feature>
<feature type="compositionally biased region" description="Low complexity" evidence="19">
    <location>
        <begin position="481"/>
        <end position="499"/>
    </location>
</feature>
<evidence type="ECO:0000256" key="13">
    <source>
        <dbReference type="ARBA" id="ARBA00044919"/>
    </source>
</evidence>
<evidence type="ECO:0000256" key="20">
    <source>
        <dbReference type="SAM" id="Phobius"/>
    </source>
</evidence>
<comment type="catalytic activity">
    <reaction evidence="8">
        <text>L-aspartyl-L-lysine(out) = L-aspartyl-L-lysine(in)</text>
        <dbReference type="Rhea" id="RHEA:79411"/>
        <dbReference type="ChEBI" id="CHEBI:229953"/>
    </reaction>
</comment>
<evidence type="ECO:0000256" key="9">
    <source>
        <dbReference type="ARBA" id="ARBA00044899"/>
    </source>
</evidence>
<accession>A0AAD4GHW2</accession>
<evidence type="ECO:0000256" key="1">
    <source>
        <dbReference type="ARBA" id="ARBA00004141"/>
    </source>
</evidence>
<reference evidence="22" key="1">
    <citation type="submission" date="2019-10" db="EMBL/GenBank/DDBJ databases">
        <authorList>
            <consortium name="DOE Joint Genome Institute"/>
            <person name="Kuo A."/>
            <person name="Miyauchi S."/>
            <person name="Kiss E."/>
            <person name="Drula E."/>
            <person name="Kohler A."/>
            <person name="Sanchez-Garcia M."/>
            <person name="Andreopoulos B."/>
            <person name="Barry K.W."/>
            <person name="Bonito G."/>
            <person name="Buee M."/>
            <person name="Carver A."/>
            <person name="Chen C."/>
            <person name="Cichocki N."/>
            <person name="Clum A."/>
            <person name="Culley D."/>
            <person name="Crous P.W."/>
            <person name="Fauchery L."/>
            <person name="Girlanda M."/>
            <person name="Hayes R."/>
            <person name="Keri Z."/>
            <person name="LaButti K."/>
            <person name="Lipzen A."/>
            <person name="Lombard V."/>
            <person name="Magnuson J."/>
            <person name="Maillard F."/>
            <person name="Morin E."/>
            <person name="Murat C."/>
            <person name="Nolan M."/>
            <person name="Ohm R."/>
            <person name="Pangilinan J."/>
            <person name="Pereira M."/>
            <person name="Perotto S."/>
            <person name="Peter M."/>
            <person name="Riley R."/>
            <person name="Sitrit Y."/>
            <person name="Stielow B."/>
            <person name="Szollosi G."/>
            <person name="Zifcakova L."/>
            <person name="Stursova M."/>
            <person name="Spatafora J.W."/>
            <person name="Tedersoo L."/>
            <person name="Vaario L.-M."/>
            <person name="Yamada A."/>
            <person name="Yan M."/>
            <person name="Wang P."/>
            <person name="Xu J."/>
            <person name="Bruns T."/>
            <person name="Baldrian P."/>
            <person name="Vilgalys R."/>
            <person name="Henrissat B."/>
            <person name="Grigoriev I.V."/>
            <person name="Hibbett D."/>
            <person name="Nagy L.G."/>
            <person name="Martin F.M."/>
        </authorList>
    </citation>
    <scope>NUCLEOTIDE SEQUENCE</scope>
    <source>
        <strain evidence="22">BED1</strain>
    </source>
</reference>
<dbReference type="InterPro" id="IPR052187">
    <property type="entry name" value="MFSD1"/>
</dbReference>
<feature type="domain" description="Major facilitator superfamily (MFS) profile" evidence="21">
    <location>
        <begin position="43"/>
        <end position="473"/>
    </location>
</feature>
<proteinExistence type="predicted"/>
<feature type="transmembrane region" description="Helical" evidence="20">
    <location>
        <begin position="37"/>
        <end position="59"/>
    </location>
</feature>
<dbReference type="InterPro" id="IPR036259">
    <property type="entry name" value="MFS_trans_sf"/>
</dbReference>